<dbReference type="CDD" id="cd02573">
    <property type="entry name" value="PseudoU_synth_EcTruB"/>
    <property type="match status" value="1"/>
</dbReference>
<evidence type="ECO:0000259" key="6">
    <source>
        <dbReference type="Pfam" id="PF01509"/>
    </source>
</evidence>
<dbReference type="InterPro" id="IPR015947">
    <property type="entry name" value="PUA-like_sf"/>
</dbReference>
<evidence type="ECO:0000256" key="4">
    <source>
        <dbReference type="ARBA" id="ARBA00023235"/>
    </source>
</evidence>
<evidence type="ECO:0000259" key="7">
    <source>
        <dbReference type="Pfam" id="PF16198"/>
    </source>
</evidence>
<dbReference type="InterPro" id="IPR020103">
    <property type="entry name" value="PsdUridine_synth_cat_dom_sf"/>
</dbReference>
<keyword evidence="4 5" id="KW-0413">Isomerase</keyword>
<dbReference type="Gene3D" id="3.30.2350.10">
    <property type="entry name" value="Pseudouridine synthase"/>
    <property type="match status" value="1"/>
</dbReference>
<dbReference type="Pfam" id="PF16198">
    <property type="entry name" value="TruB_C_2"/>
    <property type="match status" value="1"/>
</dbReference>
<feature type="domain" description="Pseudouridine synthase II N-terminal" evidence="6">
    <location>
        <begin position="24"/>
        <end position="172"/>
    </location>
</feature>
<dbReference type="HAMAP" id="MF_01080">
    <property type="entry name" value="TruB_bact"/>
    <property type="match status" value="1"/>
</dbReference>
<sequence length="306" mass="33565">MSDGIILVDKPVGVTSHDVVNLLRKKLNTKKIGHAGTLDPFASGLLIAGIKKGTRLLEYFLEMDKTYRAELELGRITDTFDITGKTVEEREVPEISIDDITSVLKSFEGEYLQVPPAYSAKKHNGERLYKLAREGKIINLPPKSVKVHSIEHIALSQNKVTFTARVSKGTYIRSLVMDIGYKLGCGATTTNLRRISQGRFSVDNSYSIDDVSQISVIPMEEAVDFLPGLLLSESESSKVLLGNQIHANGVVGILGHFEKDEIIRIIGSDEGLIAVAKSERTSSFLKTLIAKDSKERVAKLVKVLGA</sequence>
<evidence type="ECO:0000256" key="3">
    <source>
        <dbReference type="ARBA" id="ARBA00022694"/>
    </source>
</evidence>
<dbReference type="GO" id="GO:1990481">
    <property type="term" value="P:mRNA pseudouridine synthesis"/>
    <property type="evidence" value="ECO:0007669"/>
    <property type="project" value="TreeGrafter"/>
</dbReference>
<dbReference type="Pfam" id="PF01509">
    <property type="entry name" value="TruB_N"/>
    <property type="match status" value="1"/>
</dbReference>
<reference evidence="9" key="1">
    <citation type="journal article" date="2015" name="MBio">
        <title>Genome-Resolved Metagenomic Analysis Reveals Roles for Candidate Phyla and Other Microbial Community Members in Biogeochemical Transformations in Oil Reservoirs.</title>
        <authorList>
            <person name="Hu P."/>
            <person name="Tom L."/>
            <person name="Singh A."/>
            <person name="Thomas B.C."/>
            <person name="Baker B.J."/>
            <person name="Piceno Y.M."/>
            <person name="Andersen G.L."/>
            <person name="Banfield J.F."/>
        </authorList>
    </citation>
    <scope>NUCLEOTIDE SEQUENCE [LARGE SCALE GENOMIC DNA]</scope>
</reference>
<dbReference type="PANTHER" id="PTHR13767">
    <property type="entry name" value="TRNA-PSEUDOURIDINE SYNTHASE"/>
    <property type="match status" value="1"/>
</dbReference>
<feature type="domain" description="tRNA pseudouridylate synthase B C-terminal" evidence="7">
    <location>
        <begin position="173"/>
        <end position="217"/>
    </location>
</feature>
<dbReference type="NCBIfam" id="TIGR00431">
    <property type="entry name" value="TruB"/>
    <property type="match status" value="1"/>
</dbReference>
<evidence type="ECO:0000256" key="1">
    <source>
        <dbReference type="ARBA" id="ARBA00000385"/>
    </source>
</evidence>
<evidence type="ECO:0000313" key="9">
    <source>
        <dbReference type="Proteomes" id="UP000054092"/>
    </source>
</evidence>
<dbReference type="Proteomes" id="UP000054092">
    <property type="component" value="Unassembled WGS sequence"/>
</dbReference>
<comment type="function">
    <text evidence="5">Responsible for synthesis of pseudouridine from uracil-55 in the psi GC loop of transfer RNAs.</text>
</comment>
<evidence type="ECO:0000313" key="8">
    <source>
        <dbReference type="EMBL" id="KUK81051.1"/>
    </source>
</evidence>
<gene>
    <name evidence="5" type="primary">truB</name>
    <name evidence="8" type="ORF">XD94_0636</name>
</gene>
<dbReference type="PROSITE" id="PS50890">
    <property type="entry name" value="PUA"/>
    <property type="match status" value="1"/>
</dbReference>
<dbReference type="PANTHER" id="PTHR13767:SF2">
    <property type="entry name" value="PSEUDOURIDYLATE SYNTHASE TRUB1"/>
    <property type="match status" value="1"/>
</dbReference>
<dbReference type="InterPro" id="IPR032819">
    <property type="entry name" value="TruB_C"/>
</dbReference>
<dbReference type="EMBL" id="LGGP01000086">
    <property type="protein sequence ID" value="KUK81051.1"/>
    <property type="molecule type" value="Genomic_DNA"/>
</dbReference>
<dbReference type="InterPro" id="IPR036974">
    <property type="entry name" value="PUA_sf"/>
</dbReference>
<protein>
    <recommendedName>
        <fullName evidence="5">tRNA pseudouridine synthase B</fullName>
        <ecNumber evidence="5">5.4.99.25</ecNumber>
    </recommendedName>
    <alternativeName>
        <fullName evidence="5">tRNA pseudouridine(55) synthase</fullName>
        <shortName evidence="5">Psi55 synthase</shortName>
    </alternativeName>
    <alternativeName>
        <fullName evidence="5">tRNA pseudouridylate synthase</fullName>
    </alternativeName>
    <alternativeName>
        <fullName evidence="5">tRNA-uridine isomerase</fullName>
    </alternativeName>
</protein>
<dbReference type="SUPFAM" id="SSF55120">
    <property type="entry name" value="Pseudouridine synthase"/>
    <property type="match status" value="1"/>
</dbReference>
<accession>A0A101HQ83</accession>
<feature type="active site" description="Nucleophile" evidence="5">
    <location>
        <position position="39"/>
    </location>
</feature>
<dbReference type="AlphaFoldDB" id="A0A101HQ83"/>
<dbReference type="InterPro" id="IPR014780">
    <property type="entry name" value="tRNA_psdUridine_synth_TruB"/>
</dbReference>
<comment type="similarity">
    <text evidence="2 5">Belongs to the pseudouridine synthase TruB family. Type 1 subfamily.</text>
</comment>
<dbReference type="GO" id="GO:0003723">
    <property type="term" value="F:RNA binding"/>
    <property type="evidence" value="ECO:0007669"/>
    <property type="project" value="InterPro"/>
</dbReference>
<comment type="caution">
    <text evidence="8">The sequence shown here is derived from an EMBL/GenBank/DDBJ whole genome shotgun (WGS) entry which is preliminary data.</text>
</comment>
<keyword evidence="3 5" id="KW-0819">tRNA processing</keyword>
<dbReference type="SUPFAM" id="SSF88697">
    <property type="entry name" value="PUA domain-like"/>
    <property type="match status" value="1"/>
</dbReference>
<proteinExistence type="inferred from homology"/>
<evidence type="ECO:0000256" key="2">
    <source>
        <dbReference type="ARBA" id="ARBA00005642"/>
    </source>
</evidence>
<dbReference type="PATRIC" id="fig|1184387.3.peg.994"/>
<dbReference type="EC" id="5.4.99.25" evidence="5"/>
<dbReference type="GO" id="GO:0160148">
    <property type="term" value="F:tRNA pseudouridine(55) synthase activity"/>
    <property type="evidence" value="ECO:0007669"/>
    <property type="project" value="UniProtKB-EC"/>
</dbReference>
<name>A0A101HQ83_9BACT</name>
<dbReference type="Gene3D" id="2.30.130.10">
    <property type="entry name" value="PUA domain"/>
    <property type="match status" value="1"/>
</dbReference>
<dbReference type="InterPro" id="IPR002501">
    <property type="entry name" value="PsdUridine_synth_N"/>
</dbReference>
<evidence type="ECO:0000256" key="5">
    <source>
        <dbReference type="HAMAP-Rule" id="MF_01080"/>
    </source>
</evidence>
<organism evidence="8 9">
    <name type="scientific">Mesotoga prima</name>
    <dbReference type="NCBI Taxonomy" id="1184387"/>
    <lineage>
        <taxon>Bacteria</taxon>
        <taxon>Thermotogati</taxon>
        <taxon>Thermotogota</taxon>
        <taxon>Thermotogae</taxon>
        <taxon>Kosmotogales</taxon>
        <taxon>Kosmotogaceae</taxon>
        <taxon>Mesotoga</taxon>
    </lineage>
</organism>
<dbReference type="GO" id="GO:0031119">
    <property type="term" value="P:tRNA pseudouridine synthesis"/>
    <property type="evidence" value="ECO:0007669"/>
    <property type="project" value="UniProtKB-UniRule"/>
</dbReference>
<comment type="catalytic activity">
    <reaction evidence="1 5">
        <text>uridine(55) in tRNA = pseudouridine(55) in tRNA</text>
        <dbReference type="Rhea" id="RHEA:42532"/>
        <dbReference type="Rhea" id="RHEA-COMP:10101"/>
        <dbReference type="Rhea" id="RHEA-COMP:10102"/>
        <dbReference type="ChEBI" id="CHEBI:65314"/>
        <dbReference type="ChEBI" id="CHEBI:65315"/>
        <dbReference type="EC" id="5.4.99.25"/>
    </reaction>
</comment>